<dbReference type="PANTHER" id="PTHR32494:SF19">
    <property type="entry name" value="ALLANTOATE DEIMINASE-RELATED"/>
    <property type="match status" value="1"/>
</dbReference>
<dbReference type="Proteomes" id="UP001596002">
    <property type="component" value="Unassembled WGS sequence"/>
</dbReference>
<keyword evidence="8" id="KW-1185">Reference proteome</keyword>
<evidence type="ECO:0000256" key="5">
    <source>
        <dbReference type="ARBA" id="ARBA00022801"/>
    </source>
</evidence>
<comment type="caution">
    <text evidence="7">The sequence shown here is derived from an EMBL/GenBank/DDBJ whole genome shotgun (WGS) entry which is preliminary data.</text>
</comment>
<dbReference type="SUPFAM" id="SSF55031">
    <property type="entry name" value="Bacterial exopeptidase dimerisation domain"/>
    <property type="match status" value="1"/>
</dbReference>
<comment type="subunit">
    <text evidence="3">Homodimer.</text>
</comment>
<dbReference type="InterPro" id="IPR036264">
    <property type="entry name" value="Bact_exopeptidase_dim_dom"/>
</dbReference>
<comment type="similarity">
    <text evidence="2">Belongs to the peptidase M20 family.</text>
</comment>
<protein>
    <submittedName>
        <fullName evidence="7">Allantoate amidohydrolase</fullName>
    </submittedName>
</protein>
<accession>A0ABV9PWI2</accession>
<dbReference type="Gene3D" id="3.30.70.360">
    <property type="match status" value="1"/>
</dbReference>
<evidence type="ECO:0000313" key="7">
    <source>
        <dbReference type="EMBL" id="MFC4766444.1"/>
    </source>
</evidence>
<dbReference type="NCBIfam" id="TIGR01879">
    <property type="entry name" value="hydantase"/>
    <property type="match status" value="1"/>
</dbReference>
<reference evidence="8" key="1">
    <citation type="journal article" date="2019" name="Int. J. Syst. Evol. Microbiol.">
        <title>The Global Catalogue of Microorganisms (GCM) 10K type strain sequencing project: providing services to taxonomists for standard genome sequencing and annotation.</title>
        <authorList>
            <consortium name="The Broad Institute Genomics Platform"/>
            <consortium name="The Broad Institute Genome Sequencing Center for Infectious Disease"/>
            <person name="Wu L."/>
            <person name="Ma J."/>
        </authorList>
    </citation>
    <scope>NUCLEOTIDE SEQUENCE [LARGE SCALE GENOMIC DNA]</scope>
    <source>
        <strain evidence="8">WYCCWR 12678</strain>
    </source>
</reference>
<keyword evidence="6" id="KW-0464">Manganese</keyword>
<name>A0ABV9PWI2_9BACL</name>
<organism evidence="7 8">
    <name type="scientific">Effusibacillus consociatus</name>
    <dbReference type="NCBI Taxonomy" id="1117041"/>
    <lineage>
        <taxon>Bacteria</taxon>
        <taxon>Bacillati</taxon>
        <taxon>Bacillota</taxon>
        <taxon>Bacilli</taxon>
        <taxon>Bacillales</taxon>
        <taxon>Alicyclobacillaceae</taxon>
        <taxon>Effusibacillus</taxon>
    </lineage>
</organism>
<dbReference type="CDD" id="cd03884">
    <property type="entry name" value="M20_bAS"/>
    <property type="match status" value="1"/>
</dbReference>
<keyword evidence="4" id="KW-0479">Metal-binding</keyword>
<evidence type="ECO:0000256" key="2">
    <source>
        <dbReference type="ARBA" id="ARBA00006153"/>
    </source>
</evidence>
<dbReference type="SUPFAM" id="SSF53187">
    <property type="entry name" value="Zn-dependent exopeptidases"/>
    <property type="match status" value="1"/>
</dbReference>
<dbReference type="NCBIfam" id="NF006771">
    <property type="entry name" value="PRK09290.1-5"/>
    <property type="match status" value="1"/>
</dbReference>
<comment type="cofactor">
    <cofactor evidence="1">
        <name>Mn(2+)</name>
        <dbReference type="ChEBI" id="CHEBI:29035"/>
    </cofactor>
</comment>
<evidence type="ECO:0000256" key="4">
    <source>
        <dbReference type="ARBA" id="ARBA00022723"/>
    </source>
</evidence>
<gene>
    <name evidence="7" type="ORF">ACFO8Q_03470</name>
</gene>
<evidence type="ECO:0000313" key="8">
    <source>
        <dbReference type="Proteomes" id="UP001596002"/>
    </source>
</evidence>
<dbReference type="Gene3D" id="3.40.630.10">
    <property type="entry name" value="Zn peptidases"/>
    <property type="match status" value="1"/>
</dbReference>
<dbReference type="PIRSF" id="PIRSF001235">
    <property type="entry name" value="Amidase_carbamoylase"/>
    <property type="match status" value="1"/>
</dbReference>
<dbReference type="InterPro" id="IPR002933">
    <property type="entry name" value="Peptidase_M20"/>
</dbReference>
<dbReference type="Pfam" id="PF01546">
    <property type="entry name" value="Peptidase_M20"/>
    <property type="match status" value="1"/>
</dbReference>
<sequence>MQALRQKVNADRIAERIEELAKCSTTERGVTRLSFTKESETANELVAGWMREAGMSVRRDELNNIIGRYEGNQPDAPALLIGSHLDSVIEAGKYDGILGVIAGIEVVQTLFENGIRPKHPIEVIGFCDEEGTRFHTTLLGSRAIAGDLQEEDLQAKDAKGITLADAMKEIGLDPANYRLAARDPKTLLGYLELHIEQGPVLEQMNQACGVVSGIAGQSRYQFRVEGLAGHAGTVPVPMRKDALVGTAEMIQAIERSALQHENLVATVGKLSVSPGASNVIPGLVEGTLDIRSIDDEIRLAALNSILEECKSICERRGLACEFSKVMESPAVPCSSRLIEAISSVLEERNMKSVQIVSGAGHDAMAVAAITEIGMIFVRCKDGLSHHPDEFATTEDMGVGASVLLDVVLKLTS</sequence>
<evidence type="ECO:0000256" key="3">
    <source>
        <dbReference type="ARBA" id="ARBA00011738"/>
    </source>
</evidence>
<evidence type="ECO:0000256" key="1">
    <source>
        <dbReference type="ARBA" id="ARBA00001936"/>
    </source>
</evidence>
<proteinExistence type="inferred from homology"/>
<keyword evidence="5" id="KW-0378">Hydrolase</keyword>
<dbReference type="NCBIfam" id="NF006775">
    <property type="entry name" value="PRK09290.2-5"/>
    <property type="match status" value="1"/>
</dbReference>
<dbReference type="InterPro" id="IPR010158">
    <property type="entry name" value="Amidase_Cbmase"/>
</dbReference>
<dbReference type="EMBL" id="JBHSHC010000020">
    <property type="protein sequence ID" value="MFC4766444.1"/>
    <property type="molecule type" value="Genomic_DNA"/>
</dbReference>
<dbReference type="PANTHER" id="PTHR32494">
    <property type="entry name" value="ALLANTOATE DEIMINASE-RELATED"/>
    <property type="match status" value="1"/>
</dbReference>
<dbReference type="RefSeq" id="WP_380024303.1">
    <property type="nucleotide sequence ID" value="NZ_JBHSHC010000020.1"/>
</dbReference>
<evidence type="ECO:0000256" key="6">
    <source>
        <dbReference type="ARBA" id="ARBA00023211"/>
    </source>
</evidence>